<gene>
    <name evidence="2" type="ORF">QO002_006032</name>
</gene>
<evidence type="ECO:0000313" key="3">
    <source>
        <dbReference type="Proteomes" id="UP001230207"/>
    </source>
</evidence>
<proteinExistence type="predicted"/>
<keyword evidence="1" id="KW-0472">Membrane</keyword>
<dbReference type="RefSeq" id="WP_307236758.1">
    <property type="nucleotide sequence ID" value="NZ_JAUSVF010000005.1"/>
</dbReference>
<dbReference type="EMBL" id="JAUSVF010000005">
    <property type="protein sequence ID" value="MDQ0323825.1"/>
    <property type="molecule type" value="Genomic_DNA"/>
</dbReference>
<keyword evidence="1" id="KW-1133">Transmembrane helix</keyword>
<feature type="transmembrane region" description="Helical" evidence="1">
    <location>
        <begin position="13"/>
        <end position="31"/>
    </location>
</feature>
<protein>
    <recommendedName>
        <fullName evidence="4">Ion channel</fullName>
    </recommendedName>
</protein>
<comment type="caution">
    <text evidence="2">The sequence shown here is derived from an EMBL/GenBank/DDBJ whole genome shotgun (WGS) entry which is preliminary data.</text>
</comment>
<keyword evidence="1" id="KW-0812">Transmembrane</keyword>
<accession>A0ABU0C2D2</accession>
<evidence type="ECO:0008006" key="4">
    <source>
        <dbReference type="Google" id="ProtNLM"/>
    </source>
</evidence>
<evidence type="ECO:0000256" key="1">
    <source>
        <dbReference type="SAM" id="Phobius"/>
    </source>
</evidence>
<evidence type="ECO:0000313" key="2">
    <source>
        <dbReference type="EMBL" id="MDQ0323825.1"/>
    </source>
</evidence>
<feature type="transmembrane region" description="Helical" evidence="1">
    <location>
        <begin position="116"/>
        <end position="140"/>
    </location>
</feature>
<organism evidence="2 3">
    <name type="scientific">Pararhizobium capsulatum DSM 1112</name>
    <dbReference type="NCBI Taxonomy" id="1121113"/>
    <lineage>
        <taxon>Bacteria</taxon>
        <taxon>Pseudomonadati</taxon>
        <taxon>Pseudomonadota</taxon>
        <taxon>Alphaproteobacteria</taxon>
        <taxon>Hyphomicrobiales</taxon>
        <taxon>Rhizobiaceae</taxon>
        <taxon>Rhizobium/Agrobacterium group</taxon>
        <taxon>Pararhizobium</taxon>
    </lineage>
</organism>
<keyword evidence="3" id="KW-1185">Reference proteome</keyword>
<feature type="transmembrane region" description="Helical" evidence="1">
    <location>
        <begin position="52"/>
        <end position="71"/>
    </location>
</feature>
<dbReference type="SUPFAM" id="SSF81324">
    <property type="entry name" value="Voltage-gated potassium channels"/>
    <property type="match status" value="1"/>
</dbReference>
<sequence>MTELSTPGPMMEMLLGTLIMIVIIFVHGVGIRMINLHFSRTWAHMHANTPNWRLNVLLALTIGSLAVLHFSETFLWAMPLSFGGLIPSMRDSYFYVLENYTTLGEGNVSLPDQWRLLGPIISMSGLFTFGWTGSVLVSVMTDFGHLDKLRAKGSEAIDPLEQRDAR</sequence>
<name>A0ABU0C2D2_9HYPH</name>
<dbReference type="Proteomes" id="UP001230207">
    <property type="component" value="Unassembled WGS sequence"/>
</dbReference>
<reference evidence="2 3" key="1">
    <citation type="submission" date="2023-07" db="EMBL/GenBank/DDBJ databases">
        <title>Genomic Encyclopedia of Type Strains, Phase IV (KMG-IV): sequencing the most valuable type-strain genomes for metagenomic binning, comparative biology and taxonomic classification.</title>
        <authorList>
            <person name="Goeker M."/>
        </authorList>
    </citation>
    <scope>NUCLEOTIDE SEQUENCE [LARGE SCALE GENOMIC DNA]</scope>
    <source>
        <strain evidence="2 3">DSM 1112</strain>
    </source>
</reference>